<keyword evidence="2 5" id="KW-0378">Hydrolase</keyword>
<dbReference type="SMART" id="SM00641">
    <property type="entry name" value="Glyco_25"/>
    <property type="match status" value="1"/>
</dbReference>
<evidence type="ECO:0000313" key="6">
    <source>
        <dbReference type="Proteomes" id="UP000094969"/>
    </source>
</evidence>
<dbReference type="InterPro" id="IPR017853">
    <property type="entry name" value="GH"/>
</dbReference>
<dbReference type="Gene3D" id="3.20.20.80">
    <property type="entry name" value="Glycosidases"/>
    <property type="match status" value="1"/>
</dbReference>
<comment type="similarity">
    <text evidence="1">Belongs to the glycosyl hydrolase 25 family.</text>
</comment>
<dbReference type="PANTHER" id="PTHR34135:SF2">
    <property type="entry name" value="LYSOZYME"/>
    <property type="match status" value="1"/>
</dbReference>
<organism evidence="5 6">
    <name type="scientific">Bosea vaviloviae</name>
    <dbReference type="NCBI Taxonomy" id="1526658"/>
    <lineage>
        <taxon>Bacteria</taxon>
        <taxon>Pseudomonadati</taxon>
        <taxon>Pseudomonadota</taxon>
        <taxon>Alphaproteobacteria</taxon>
        <taxon>Hyphomicrobiales</taxon>
        <taxon>Boseaceae</taxon>
        <taxon>Bosea</taxon>
    </lineage>
</organism>
<evidence type="ECO:0000256" key="1">
    <source>
        <dbReference type="ARBA" id="ARBA00010646"/>
    </source>
</evidence>
<feature type="compositionally biased region" description="Pro residues" evidence="4">
    <location>
        <begin position="278"/>
        <end position="292"/>
    </location>
</feature>
<protein>
    <submittedName>
        <fullName evidence="5">Glycoside hydrolase</fullName>
    </submittedName>
</protein>
<dbReference type="PANTHER" id="PTHR34135">
    <property type="entry name" value="LYSOZYME"/>
    <property type="match status" value="1"/>
</dbReference>
<dbReference type="KEGG" id="bvv:BHK69_22830"/>
<dbReference type="CDD" id="cd06413">
    <property type="entry name" value="GH25_muramidase_1"/>
    <property type="match status" value="1"/>
</dbReference>
<keyword evidence="3" id="KW-0326">Glycosidase</keyword>
<dbReference type="Proteomes" id="UP000094969">
    <property type="component" value="Chromosome"/>
</dbReference>
<dbReference type="GO" id="GO:0016052">
    <property type="term" value="P:carbohydrate catabolic process"/>
    <property type="evidence" value="ECO:0007669"/>
    <property type="project" value="TreeGrafter"/>
</dbReference>
<dbReference type="GO" id="GO:0016998">
    <property type="term" value="P:cell wall macromolecule catabolic process"/>
    <property type="evidence" value="ECO:0007669"/>
    <property type="project" value="InterPro"/>
</dbReference>
<accession>A0A1D7U6C7</accession>
<dbReference type="AlphaFoldDB" id="A0A1D7U6C7"/>
<dbReference type="STRING" id="1526658.BHK69_22830"/>
<dbReference type="Pfam" id="PF01183">
    <property type="entry name" value="Glyco_hydro_25"/>
    <property type="match status" value="1"/>
</dbReference>
<dbReference type="OrthoDB" id="9798192at2"/>
<evidence type="ECO:0000256" key="4">
    <source>
        <dbReference type="SAM" id="MobiDB-lite"/>
    </source>
</evidence>
<reference evidence="5 6" key="1">
    <citation type="journal article" date="2015" name="Antonie Van Leeuwenhoek">
        <title>Bosea vaviloviae sp. nov., a new species of slow-growing rhizobia isolated from nodules of the relict species Vavilovia formosa (Stev.) Fed.</title>
        <authorList>
            <person name="Safronova V.I."/>
            <person name="Kuznetsova I.G."/>
            <person name="Sazanova A.L."/>
            <person name="Kimeklis A.K."/>
            <person name="Belimov A.A."/>
            <person name="Andronov E.E."/>
            <person name="Pinaev A.G."/>
            <person name="Chizhevskaya E.P."/>
            <person name="Pukhaev A.R."/>
            <person name="Popov K.P."/>
            <person name="Willems A."/>
            <person name="Tikhonovich I.A."/>
        </authorList>
    </citation>
    <scope>NUCLEOTIDE SEQUENCE [LARGE SCALE GENOMIC DNA]</scope>
    <source>
        <strain evidence="5 6">Vaf18</strain>
    </source>
</reference>
<dbReference type="InterPro" id="IPR018077">
    <property type="entry name" value="Glyco_hydro_fam25_subgr"/>
</dbReference>
<evidence type="ECO:0000256" key="2">
    <source>
        <dbReference type="ARBA" id="ARBA00022801"/>
    </source>
</evidence>
<dbReference type="GO" id="GO:0009253">
    <property type="term" value="P:peptidoglycan catabolic process"/>
    <property type="evidence" value="ECO:0007669"/>
    <property type="project" value="InterPro"/>
</dbReference>
<dbReference type="PROSITE" id="PS51257">
    <property type="entry name" value="PROKAR_LIPOPROTEIN"/>
    <property type="match status" value="1"/>
</dbReference>
<dbReference type="SUPFAM" id="SSF51445">
    <property type="entry name" value="(Trans)glycosidases"/>
    <property type="match status" value="1"/>
</dbReference>
<evidence type="ECO:0000313" key="5">
    <source>
        <dbReference type="EMBL" id="AOO82892.1"/>
    </source>
</evidence>
<evidence type="ECO:0000256" key="3">
    <source>
        <dbReference type="ARBA" id="ARBA00023295"/>
    </source>
</evidence>
<name>A0A1D7U6C7_9HYPH</name>
<dbReference type="GO" id="GO:0003796">
    <property type="term" value="F:lysozyme activity"/>
    <property type="evidence" value="ECO:0007669"/>
    <property type="project" value="InterPro"/>
</dbReference>
<keyword evidence="6" id="KW-1185">Reference proteome</keyword>
<dbReference type="PROSITE" id="PS51904">
    <property type="entry name" value="GLYCOSYL_HYDROL_F25_2"/>
    <property type="match status" value="1"/>
</dbReference>
<dbReference type="EMBL" id="CP017147">
    <property type="protein sequence ID" value="AOO82892.1"/>
    <property type="molecule type" value="Genomic_DNA"/>
</dbReference>
<proteinExistence type="inferred from homology"/>
<sequence>MLSRKPISLLVATALAVLGGCVAMEGNYPLKGDNRPHPGVAAAHRYAVQGIDISRWQGEIDWAAVKGAGTRFVYMKATEGGDHVDPAFQRNWEAARRAGVRRGAYHFVYWCRPAHEQAIWFKQQIPNDPDALPPVLDVEWNGHSRTCPQKIDRALALEKIQLMLTELEQLTGKKPVIYTDITFHKDVLEGQFNDYPYWIRSTAALPETRYANRPWAFWQFTTTGRVPGIRGDVDRNAFFGSEEQFIGWINGEFDIGTRSWARRRQSPAQPSPSIVNEPPAPAPSLQPSMPEPVEPEDAPVATVPGAIEPVPSSLHIPARNTGKRN</sequence>
<feature type="region of interest" description="Disordered" evidence="4">
    <location>
        <begin position="261"/>
        <end position="325"/>
    </location>
</feature>
<dbReference type="InterPro" id="IPR002053">
    <property type="entry name" value="Glyco_hydro_25"/>
</dbReference>
<gene>
    <name evidence="5" type="ORF">BHK69_22830</name>
</gene>